<keyword evidence="2" id="KW-0808">Transferase</keyword>
<dbReference type="AlphaFoldDB" id="A0A0U4EGI6"/>
<dbReference type="GO" id="GO:0016747">
    <property type="term" value="F:acyltransferase activity, transferring groups other than amino-acyl groups"/>
    <property type="evidence" value="ECO:0007669"/>
    <property type="project" value="InterPro"/>
</dbReference>
<dbReference type="SUPFAM" id="SSF55729">
    <property type="entry name" value="Acyl-CoA N-acyltransferases (Nat)"/>
    <property type="match status" value="1"/>
</dbReference>
<evidence type="ECO:0000313" key="2">
    <source>
        <dbReference type="EMBL" id="ALX49625.1"/>
    </source>
</evidence>
<dbReference type="PROSITE" id="PS51186">
    <property type="entry name" value="GNAT"/>
    <property type="match status" value="1"/>
</dbReference>
<dbReference type="STRING" id="1472767.AOX59_14245"/>
<name>A0A0U4EGI6_9BACI</name>
<dbReference type="Gene3D" id="3.40.630.30">
    <property type="match status" value="1"/>
</dbReference>
<accession>A0A0U4EGI6</accession>
<dbReference type="PANTHER" id="PTHR43415">
    <property type="entry name" value="SPERMIDINE N(1)-ACETYLTRANSFERASE"/>
    <property type="match status" value="1"/>
</dbReference>
<gene>
    <name evidence="2" type="ORF">AOX59_14245</name>
</gene>
<dbReference type="Pfam" id="PF13302">
    <property type="entry name" value="Acetyltransf_3"/>
    <property type="match status" value="1"/>
</dbReference>
<organism evidence="2 3">
    <name type="scientific">Lentibacillus amyloliquefaciens</name>
    <dbReference type="NCBI Taxonomy" id="1472767"/>
    <lineage>
        <taxon>Bacteria</taxon>
        <taxon>Bacillati</taxon>
        <taxon>Bacillota</taxon>
        <taxon>Bacilli</taxon>
        <taxon>Bacillales</taxon>
        <taxon>Bacillaceae</taxon>
        <taxon>Lentibacillus</taxon>
    </lineage>
</organism>
<proteinExistence type="predicted"/>
<dbReference type="RefSeq" id="WP_068446583.1">
    <property type="nucleotide sequence ID" value="NZ_CP013862.1"/>
</dbReference>
<evidence type="ECO:0000259" key="1">
    <source>
        <dbReference type="PROSITE" id="PS51186"/>
    </source>
</evidence>
<sequence>MLKGEKIELRAVTKEDLKNQYKWRNDEAFANLAAGSDSFQYNNTPLEMMEAFYEKNLMTVSVQEGCVFSVYTLTDGKHIGKCDYRDVNLVTRTATIGLSIGERDYWDGGYGSDIIRTLVRHLFNSMNLRRIQLDTWSGNKRAIRAYEKCGFEVEGRLRENEYVDGAYYDTIVMGLLRSRVL</sequence>
<dbReference type="InterPro" id="IPR000182">
    <property type="entry name" value="GNAT_dom"/>
</dbReference>
<dbReference type="PANTHER" id="PTHR43415:SF3">
    <property type="entry name" value="GNAT-FAMILY ACETYLTRANSFERASE"/>
    <property type="match status" value="1"/>
</dbReference>
<dbReference type="Proteomes" id="UP000050331">
    <property type="component" value="Chromosome"/>
</dbReference>
<feature type="domain" description="N-acetyltransferase" evidence="1">
    <location>
        <begin position="7"/>
        <end position="174"/>
    </location>
</feature>
<dbReference type="InterPro" id="IPR016181">
    <property type="entry name" value="Acyl_CoA_acyltransferase"/>
</dbReference>
<dbReference type="EMBL" id="CP013862">
    <property type="protein sequence ID" value="ALX49625.1"/>
    <property type="molecule type" value="Genomic_DNA"/>
</dbReference>
<protein>
    <submittedName>
        <fullName evidence="2">Acetyltransferase</fullName>
    </submittedName>
</protein>
<evidence type="ECO:0000313" key="3">
    <source>
        <dbReference type="Proteomes" id="UP000050331"/>
    </source>
</evidence>
<reference evidence="2 3" key="1">
    <citation type="submission" date="2016-01" db="EMBL/GenBank/DDBJ databases">
        <title>Complete genome sequence of strain Lentibacillus amyloliquefaciens LAM0015T isolated from saline sediment.</title>
        <authorList>
            <person name="Wang J.-L."/>
            <person name="He M.-X."/>
        </authorList>
    </citation>
    <scope>NUCLEOTIDE SEQUENCE [LARGE SCALE GENOMIC DNA]</scope>
    <source>
        <strain evidence="2 3">LAM0015</strain>
    </source>
</reference>
<dbReference type="KEGG" id="lao:AOX59_14245"/>
<dbReference type="OrthoDB" id="9795206at2"/>
<keyword evidence="3" id="KW-1185">Reference proteome</keyword>